<name>A0A221MGE7_9BACI</name>
<dbReference type="OrthoDB" id="9803913at2"/>
<dbReference type="GO" id="GO:0003677">
    <property type="term" value="F:DNA binding"/>
    <property type="evidence" value="ECO:0007669"/>
    <property type="project" value="InterPro"/>
</dbReference>
<proteinExistence type="predicted"/>
<evidence type="ECO:0000259" key="4">
    <source>
        <dbReference type="SMART" id="SM00479"/>
    </source>
</evidence>
<dbReference type="RefSeq" id="WP_089533678.1">
    <property type="nucleotide sequence ID" value="NZ_CP022437.1"/>
</dbReference>
<dbReference type="SUPFAM" id="SSF53098">
    <property type="entry name" value="Ribonuclease H-like"/>
    <property type="match status" value="1"/>
</dbReference>
<dbReference type="NCBIfam" id="TIGR00573">
    <property type="entry name" value="dnaq"/>
    <property type="match status" value="1"/>
</dbReference>
<organism evidence="5 6">
    <name type="scientific">Virgibacillus necropolis</name>
    <dbReference type="NCBI Taxonomy" id="163877"/>
    <lineage>
        <taxon>Bacteria</taxon>
        <taxon>Bacillati</taxon>
        <taxon>Bacillota</taxon>
        <taxon>Bacilli</taxon>
        <taxon>Bacillales</taxon>
        <taxon>Bacillaceae</taxon>
        <taxon>Virgibacillus</taxon>
    </lineage>
</organism>
<dbReference type="FunFam" id="3.30.420.10:FF:000045">
    <property type="entry name" value="3'-5' exonuclease DinG"/>
    <property type="match status" value="1"/>
</dbReference>
<keyword evidence="3" id="KW-0269">Exonuclease</keyword>
<feature type="domain" description="Exonuclease" evidence="4">
    <location>
        <begin position="2"/>
        <end position="165"/>
    </location>
</feature>
<gene>
    <name evidence="5" type="ORF">CFK40_17500</name>
</gene>
<keyword evidence="6" id="KW-1185">Reference proteome</keyword>
<dbReference type="GO" id="GO:0003887">
    <property type="term" value="F:DNA-directed DNA polymerase activity"/>
    <property type="evidence" value="ECO:0007669"/>
    <property type="project" value="InterPro"/>
</dbReference>
<accession>A0A221MGE7</accession>
<keyword evidence="1" id="KW-0540">Nuclease</keyword>
<dbReference type="GO" id="GO:0008408">
    <property type="term" value="F:3'-5' exonuclease activity"/>
    <property type="evidence" value="ECO:0007669"/>
    <property type="project" value="TreeGrafter"/>
</dbReference>
<keyword evidence="2" id="KW-0378">Hydrolase</keyword>
<evidence type="ECO:0000313" key="6">
    <source>
        <dbReference type="Proteomes" id="UP000204391"/>
    </source>
</evidence>
<evidence type="ECO:0000256" key="1">
    <source>
        <dbReference type="ARBA" id="ARBA00022722"/>
    </source>
</evidence>
<dbReference type="AlphaFoldDB" id="A0A221MGE7"/>
<reference evidence="5 6" key="1">
    <citation type="journal article" date="2003" name="Int. J. Syst. Evol. Microbiol.">
        <title>Virgibacillus carmonensis sp. nov., Virgibacillus necropolis sp. nov. and Virgibacillus picturae sp. nov., three novel species isolated from deteriorated mural paintings, transfer of the species of the genus salibacillus to Virgibacillus, as Virgibacillus marismortui comb. nov. and Virgibacillus salexigens comb. nov., and emended description of the genus Virgibacillus.</title>
        <authorList>
            <person name="Heyrman J."/>
            <person name="Logan N.A."/>
            <person name="Busse H.J."/>
            <person name="Balcaen A."/>
            <person name="Lebbe L."/>
            <person name="Rodriguez-Diaz M."/>
            <person name="Swings J."/>
            <person name="De Vos P."/>
        </authorList>
    </citation>
    <scope>NUCLEOTIDE SEQUENCE [LARGE SCALE GENOMIC DNA]</scope>
    <source>
        <strain evidence="5 6">LMG 19488</strain>
    </source>
</reference>
<dbReference type="PANTHER" id="PTHR30231">
    <property type="entry name" value="DNA POLYMERASE III SUBUNIT EPSILON"/>
    <property type="match status" value="1"/>
</dbReference>
<dbReference type="EMBL" id="CP022437">
    <property type="protein sequence ID" value="ASN06682.1"/>
    <property type="molecule type" value="Genomic_DNA"/>
</dbReference>
<dbReference type="GO" id="GO:0006260">
    <property type="term" value="P:DNA replication"/>
    <property type="evidence" value="ECO:0007669"/>
    <property type="project" value="InterPro"/>
</dbReference>
<sequence>MNFISIDFETANEKRHSACAIGIVVANETGIVEEFYSLINPLMDFSSFNIRVHGITEADVIDAPTFAELWPKFESYLTGNVVIAHNASFDMSVLRKSLDYFNLTYPEMEYLCTVEISKRIWPDLMNHRLNTVASHHNILFEHHHALEDARVAALILIEAIREHNASDLDDFVKNCSMKKGRMYERGYITPKINPKRHKKRMYF</sequence>
<evidence type="ECO:0000256" key="3">
    <source>
        <dbReference type="ARBA" id="ARBA00022839"/>
    </source>
</evidence>
<dbReference type="InterPro" id="IPR012337">
    <property type="entry name" value="RNaseH-like_sf"/>
</dbReference>
<protein>
    <recommendedName>
        <fullName evidence="4">Exonuclease domain-containing protein</fullName>
    </recommendedName>
</protein>
<dbReference type="Proteomes" id="UP000204391">
    <property type="component" value="Chromosome"/>
</dbReference>
<dbReference type="Gene3D" id="3.30.420.10">
    <property type="entry name" value="Ribonuclease H-like superfamily/Ribonuclease H"/>
    <property type="match status" value="1"/>
</dbReference>
<evidence type="ECO:0000313" key="5">
    <source>
        <dbReference type="EMBL" id="ASN06682.1"/>
    </source>
</evidence>
<dbReference type="InterPro" id="IPR013520">
    <property type="entry name" value="Ribonucl_H"/>
</dbReference>
<dbReference type="GO" id="GO:0005829">
    <property type="term" value="C:cytosol"/>
    <property type="evidence" value="ECO:0007669"/>
    <property type="project" value="TreeGrafter"/>
</dbReference>
<dbReference type="KEGG" id="vne:CFK40_17500"/>
<dbReference type="CDD" id="cd06130">
    <property type="entry name" value="DNA_pol_III_epsilon_like"/>
    <property type="match status" value="1"/>
</dbReference>
<dbReference type="InterPro" id="IPR036397">
    <property type="entry name" value="RNaseH_sf"/>
</dbReference>
<dbReference type="PANTHER" id="PTHR30231:SF42">
    <property type="entry name" value="EXONUCLEASE"/>
    <property type="match status" value="1"/>
</dbReference>
<dbReference type="SMART" id="SM00479">
    <property type="entry name" value="EXOIII"/>
    <property type="match status" value="1"/>
</dbReference>
<evidence type="ECO:0000256" key="2">
    <source>
        <dbReference type="ARBA" id="ARBA00022801"/>
    </source>
</evidence>
<dbReference type="InterPro" id="IPR006054">
    <property type="entry name" value="DnaQ"/>
</dbReference>
<dbReference type="Pfam" id="PF00929">
    <property type="entry name" value="RNase_T"/>
    <property type="match status" value="1"/>
</dbReference>